<evidence type="ECO:0000313" key="8">
    <source>
        <dbReference type="EMBL" id="KAK2033221.1"/>
    </source>
</evidence>
<dbReference type="Pfam" id="PF20684">
    <property type="entry name" value="Fung_rhodopsin"/>
    <property type="match status" value="1"/>
</dbReference>
<feature type="transmembrane region" description="Helical" evidence="6">
    <location>
        <begin position="20"/>
        <end position="39"/>
    </location>
</feature>
<evidence type="ECO:0000256" key="2">
    <source>
        <dbReference type="ARBA" id="ARBA00022692"/>
    </source>
</evidence>
<keyword evidence="2 6" id="KW-0812">Transmembrane</keyword>
<evidence type="ECO:0000256" key="1">
    <source>
        <dbReference type="ARBA" id="ARBA00004141"/>
    </source>
</evidence>
<feature type="transmembrane region" description="Helical" evidence="6">
    <location>
        <begin position="92"/>
        <end position="117"/>
    </location>
</feature>
<feature type="domain" description="Rhodopsin" evidence="7">
    <location>
        <begin position="35"/>
        <end position="273"/>
    </location>
</feature>
<dbReference type="EMBL" id="MU842824">
    <property type="protein sequence ID" value="KAK2033221.1"/>
    <property type="molecule type" value="Genomic_DNA"/>
</dbReference>
<comment type="similarity">
    <text evidence="5">Belongs to the SAT4 family.</text>
</comment>
<evidence type="ECO:0000256" key="6">
    <source>
        <dbReference type="SAM" id="Phobius"/>
    </source>
</evidence>
<reference evidence="8" key="1">
    <citation type="submission" date="2021-06" db="EMBL/GenBank/DDBJ databases">
        <title>Comparative genomics, transcriptomics and evolutionary studies reveal genomic signatures of adaptation to plant cell wall in hemibiotrophic fungi.</title>
        <authorList>
            <consortium name="DOE Joint Genome Institute"/>
            <person name="Baroncelli R."/>
            <person name="Diaz J.F."/>
            <person name="Benocci T."/>
            <person name="Peng M."/>
            <person name="Battaglia E."/>
            <person name="Haridas S."/>
            <person name="Andreopoulos W."/>
            <person name="Labutti K."/>
            <person name="Pangilinan J."/>
            <person name="Floch G.L."/>
            <person name="Makela M.R."/>
            <person name="Henrissat B."/>
            <person name="Grigoriev I.V."/>
            <person name="Crouch J.A."/>
            <person name="De Vries R.P."/>
            <person name="Sukno S.A."/>
            <person name="Thon M.R."/>
        </authorList>
    </citation>
    <scope>NUCLEOTIDE SEQUENCE</scope>
    <source>
        <strain evidence="8">MAFF235873</strain>
    </source>
</reference>
<proteinExistence type="inferred from homology"/>
<dbReference type="InterPro" id="IPR052337">
    <property type="entry name" value="SAT4-like"/>
</dbReference>
<keyword evidence="4 6" id="KW-0472">Membrane</keyword>
<keyword evidence="9" id="KW-1185">Reference proteome</keyword>
<name>A0AAD9M3P8_9PEZI</name>
<dbReference type="PANTHER" id="PTHR33048">
    <property type="entry name" value="PTH11-LIKE INTEGRAL MEMBRANE PROTEIN (AFU_ORTHOLOGUE AFUA_5G11245)"/>
    <property type="match status" value="1"/>
</dbReference>
<gene>
    <name evidence="8" type="ORF">LX32DRAFT_581611</name>
</gene>
<evidence type="ECO:0000256" key="3">
    <source>
        <dbReference type="ARBA" id="ARBA00022989"/>
    </source>
</evidence>
<organism evidence="8 9">
    <name type="scientific">Colletotrichum zoysiae</name>
    <dbReference type="NCBI Taxonomy" id="1216348"/>
    <lineage>
        <taxon>Eukaryota</taxon>
        <taxon>Fungi</taxon>
        <taxon>Dikarya</taxon>
        <taxon>Ascomycota</taxon>
        <taxon>Pezizomycotina</taxon>
        <taxon>Sordariomycetes</taxon>
        <taxon>Hypocreomycetidae</taxon>
        <taxon>Glomerellales</taxon>
        <taxon>Glomerellaceae</taxon>
        <taxon>Colletotrichum</taxon>
        <taxon>Colletotrichum graminicola species complex</taxon>
    </lineage>
</organism>
<dbReference type="GO" id="GO:0016020">
    <property type="term" value="C:membrane"/>
    <property type="evidence" value="ECO:0007669"/>
    <property type="project" value="UniProtKB-SubCell"/>
</dbReference>
<comment type="caution">
    <text evidence="8">The sequence shown here is derived from an EMBL/GenBank/DDBJ whole genome shotgun (WGS) entry which is preliminary data.</text>
</comment>
<evidence type="ECO:0000256" key="4">
    <source>
        <dbReference type="ARBA" id="ARBA00023136"/>
    </source>
</evidence>
<feature type="transmembrane region" description="Helical" evidence="6">
    <location>
        <begin position="212"/>
        <end position="230"/>
    </location>
</feature>
<dbReference type="AlphaFoldDB" id="A0AAD9M3P8"/>
<keyword evidence="3 6" id="KW-1133">Transmembrane helix</keyword>
<feature type="transmembrane region" description="Helical" evidence="6">
    <location>
        <begin position="250"/>
        <end position="270"/>
    </location>
</feature>
<feature type="transmembrane region" description="Helical" evidence="6">
    <location>
        <begin position="51"/>
        <end position="72"/>
    </location>
</feature>
<feature type="transmembrane region" description="Helical" evidence="6">
    <location>
        <begin position="129"/>
        <end position="151"/>
    </location>
</feature>
<dbReference type="InterPro" id="IPR049326">
    <property type="entry name" value="Rhodopsin_dom_fungi"/>
</dbReference>
<dbReference type="PANTHER" id="PTHR33048:SF155">
    <property type="entry name" value="INTEGRAL MEMBRANE PROTEIN"/>
    <property type="match status" value="1"/>
</dbReference>
<comment type="subcellular location">
    <subcellularLocation>
        <location evidence="1">Membrane</location>
        <topology evidence="1">Multi-pass membrane protein</topology>
    </subcellularLocation>
</comment>
<evidence type="ECO:0000313" key="9">
    <source>
        <dbReference type="Proteomes" id="UP001232148"/>
    </source>
</evidence>
<sequence>MSSLVSDDRAAENKGPTALGIVISMSILSTLFTAARLFVRGKILGKFHMDDYLIVASVICGWGNVGTAIAAVSYGNGRHFDLLNLDQKSGAILWTIAGFPFGVMSFGLPKLAVVSLLTRIMNPSRRHTIILWSMSLFCLLNLVGCIIILFAQCQPSRSQWDFSITKKTCWDRNVLVYFAIYSGVVCALVDLYLAVYPAMVLAKLQMSLKKKVALSIALGIGSISSVVAIYKCTRLPSLASPDFSYDTSDLVIWTIVEGSTMIIAACIPVLKPLGELIFGKHLLSSGAGRYTYENYGSGPSGGPVRSDIEMDPSRAARRLAAKQEADAISLGDTSGTTTAANGSQETILNRSNTAGKIMRTDVYSVVVESKKA</sequence>
<evidence type="ECO:0000259" key="7">
    <source>
        <dbReference type="Pfam" id="PF20684"/>
    </source>
</evidence>
<feature type="transmembrane region" description="Helical" evidence="6">
    <location>
        <begin position="175"/>
        <end position="200"/>
    </location>
</feature>
<evidence type="ECO:0000256" key="5">
    <source>
        <dbReference type="ARBA" id="ARBA00038359"/>
    </source>
</evidence>
<accession>A0AAD9M3P8</accession>
<protein>
    <submittedName>
        <fullName evidence="8">Integral membrane protein</fullName>
    </submittedName>
</protein>
<dbReference type="Proteomes" id="UP001232148">
    <property type="component" value="Unassembled WGS sequence"/>
</dbReference>